<protein>
    <submittedName>
        <fullName evidence="1">Uncharacterized protein</fullName>
    </submittedName>
</protein>
<organism evidence="1 2">
    <name type="scientific">Avena sativa</name>
    <name type="common">Oat</name>
    <dbReference type="NCBI Taxonomy" id="4498"/>
    <lineage>
        <taxon>Eukaryota</taxon>
        <taxon>Viridiplantae</taxon>
        <taxon>Streptophyta</taxon>
        <taxon>Embryophyta</taxon>
        <taxon>Tracheophyta</taxon>
        <taxon>Spermatophyta</taxon>
        <taxon>Magnoliopsida</taxon>
        <taxon>Liliopsida</taxon>
        <taxon>Poales</taxon>
        <taxon>Poaceae</taxon>
        <taxon>BOP clade</taxon>
        <taxon>Pooideae</taxon>
        <taxon>Poodae</taxon>
        <taxon>Poeae</taxon>
        <taxon>Poeae Chloroplast Group 1 (Aveneae type)</taxon>
        <taxon>Aveninae</taxon>
        <taxon>Avena</taxon>
    </lineage>
</organism>
<keyword evidence="2" id="KW-1185">Reference proteome</keyword>
<name>A0ACD5W7X4_AVESA</name>
<sequence>MEAKEAWPAEAGEKAAVVAIGSASAQGLRKDKEVAEAEGERNLKINMNRARQEARPRFLAVGLFLSTLLVSSEVLMQRMKRVWRVRGHTEASQIEATEGRNFIIEFSEEGDRRHAVRGGPWQYKMDIFLVEPMEDGVDPVLVPFTTVPMWVQFHNIPYYLLTKNLAWELGWQLGNTLMIDENSRGNIADKFLRARIHIPLYAALRKKITLEDEITGEEVKVKICYERLPNFCLFCGYIGHMEARCDLPTADRKIKFNMDMRVQAVHFGDARAWFLPEAMGQSQAMQTKTAPWRDDTKGEGDHRTGRAGRGQAQGQRQHRACLDI</sequence>
<accession>A0ACD5W7X4</accession>
<reference evidence="1" key="1">
    <citation type="submission" date="2021-05" db="EMBL/GenBank/DDBJ databases">
        <authorList>
            <person name="Scholz U."/>
            <person name="Mascher M."/>
            <person name="Fiebig A."/>
        </authorList>
    </citation>
    <scope>NUCLEOTIDE SEQUENCE [LARGE SCALE GENOMIC DNA]</scope>
</reference>
<evidence type="ECO:0000313" key="2">
    <source>
        <dbReference type="Proteomes" id="UP001732700"/>
    </source>
</evidence>
<proteinExistence type="predicted"/>
<dbReference type="EnsemblPlants" id="AVESA.00010b.r2.4AG0591660.1">
    <property type="protein sequence ID" value="AVESA.00010b.r2.4AG0591660.1.CDS.1"/>
    <property type="gene ID" value="AVESA.00010b.r2.4AG0591660"/>
</dbReference>
<dbReference type="Proteomes" id="UP001732700">
    <property type="component" value="Chromosome 4A"/>
</dbReference>
<evidence type="ECO:0000313" key="1">
    <source>
        <dbReference type="EnsemblPlants" id="AVESA.00010b.r2.4AG0591660.1.CDS.1"/>
    </source>
</evidence>
<reference evidence="1" key="2">
    <citation type="submission" date="2025-09" db="UniProtKB">
        <authorList>
            <consortium name="EnsemblPlants"/>
        </authorList>
    </citation>
    <scope>IDENTIFICATION</scope>
</reference>